<keyword evidence="1" id="KW-0547">Nucleotide-binding</keyword>
<dbReference type="InterPro" id="IPR050742">
    <property type="entry name" value="Helicase_Restrict-Modif_Enz"/>
</dbReference>
<dbReference type="OrthoDB" id="16911at2759"/>
<keyword evidence="1" id="KW-0378">Hydrolase</keyword>
<keyword evidence="1" id="KW-0067">ATP-binding</keyword>
<dbReference type="SMART" id="SM00490">
    <property type="entry name" value="HELICc"/>
    <property type="match status" value="1"/>
</dbReference>
<dbReference type="PANTHER" id="PTHR47396:SF1">
    <property type="entry name" value="ATP-DEPENDENT HELICASE IRC3-RELATED"/>
    <property type="match status" value="1"/>
</dbReference>
<keyword evidence="4" id="KW-1185">Reference proteome</keyword>
<keyword evidence="1" id="KW-0347">Helicase</keyword>
<dbReference type="STRING" id="1806994.A0A507C9U5"/>
<dbReference type="GO" id="GO:0005759">
    <property type="term" value="C:mitochondrial matrix"/>
    <property type="evidence" value="ECO:0007669"/>
    <property type="project" value="TreeGrafter"/>
</dbReference>
<sequence length="537" mass="59630">MDKGAVKPDDMDADVFVASIQTLGRQDSNRLAAYKPHEFKCVIIDEAHHGTAEVYRRVLDHFGARDPSSNILLWGCSATLRRHDGVSLGDVFQQIVYHKDVGEMIDAGWLCNMRIQVVATETQWKKNLAVSDTDTDFDQTLLSQEINNMSRNEIVVQTYKQVAVPDGRKATLVFATDVMHTMALVQRFRDHGIDARAVSSSTKAHERSTIISAFREGGFPVLVNCGILTEGADFPIIDSILLARPTRSAGLLLQMLGRGLRTHPDKTDCLVLDFVDTTTHGTLGQQQTAPTLLGLPVDFDLGDDDIATASRRLRPIIYSAPQILDTAKTISEAEDMFESMLQRNKQVDVKLVNYDNPFTSSADEADMHVLRKYSRNAWVRIGPHKFVLDLTSRYGTLIIDGQDIAGPKQIYNVTRRFRPPIKPKGGGSSYITKTINVCSADLLASAIRAADTYTIKYLPGFHHLRNAGWRYLPPSDKQMGYLRKFVPSVLSPDDMKSMTRGRACDLIVKLTSGARGHWKGVKGKADKKAKFKAPGVL</sequence>
<dbReference type="GO" id="GO:0000403">
    <property type="term" value="F:Y-form DNA binding"/>
    <property type="evidence" value="ECO:0007669"/>
    <property type="project" value="TreeGrafter"/>
</dbReference>
<dbReference type="RefSeq" id="XP_031026431.1">
    <property type="nucleotide sequence ID" value="XM_031167523.1"/>
</dbReference>
<evidence type="ECO:0000313" key="3">
    <source>
        <dbReference type="EMBL" id="TPX36118.1"/>
    </source>
</evidence>
<protein>
    <recommendedName>
        <fullName evidence="2">Helicase C-terminal domain-containing protein</fullName>
    </recommendedName>
</protein>
<comment type="caution">
    <text evidence="3">The sequence shown here is derived from an EMBL/GenBank/DDBJ whole genome shotgun (WGS) entry which is preliminary data.</text>
</comment>
<dbReference type="CDD" id="cd18799">
    <property type="entry name" value="SF2_C_EcoAI-like"/>
    <property type="match status" value="1"/>
</dbReference>
<proteinExistence type="predicted"/>
<dbReference type="Pfam" id="PF00271">
    <property type="entry name" value="Helicase_C"/>
    <property type="match status" value="1"/>
</dbReference>
<dbReference type="InterPro" id="IPR001650">
    <property type="entry name" value="Helicase_C-like"/>
</dbReference>
<dbReference type="GO" id="GO:0032042">
    <property type="term" value="P:mitochondrial DNA metabolic process"/>
    <property type="evidence" value="ECO:0007669"/>
    <property type="project" value="TreeGrafter"/>
</dbReference>
<accession>A0A507C9U5</accession>
<evidence type="ECO:0000256" key="1">
    <source>
        <dbReference type="ARBA" id="ARBA00022806"/>
    </source>
</evidence>
<reference evidence="3 4" key="1">
    <citation type="journal article" date="2019" name="Sci. Rep.">
        <title>Comparative genomics of chytrid fungi reveal insights into the obligate biotrophic and pathogenic lifestyle of Synchytrium endobioticum.</title>
        <authorList>
            <person name="van de Vossenberg B.T.L.H."/>
            <person name="Warris S."/>
            <person name="Nguyen H.D.T."/>
            <person name="van Gent-Pelzer M.P.E."/>
            <person name="Joly D.L."/>
            <person name="van de Geest H.C."/>
            <person name="Bonants P.J.M."/>
            <person name="Smith D.S."/>
            <person name="Levesque C.A."/>
            <person name="van der Lee T.A.J."/>
        </authorList>
    </citation>
    <scope>NUCLEOTIDE SEQUENCE [LARGE SCALE GENOMIC DNA]</scope>
    <source>
        <strain evidence="3 4">JEL517</strain>
    </source>
</reference>
<evidence type="ECO:0000313" key="4">
    <source>
        <dbReference type="Proteomes" id="UP000319731"/>
    </source>
</evidence>
<evidence type="ECO:0000259" key="2">
    <source>
        <dbReference type="PROSITE" id="PS51194"/>
    </source>
</evidence>
<dbReference type="PANTHER" id="PTHR47396">
    <property type="entry name" value="TYPE I RESTRICTION ENZYME ECOKI R PROTEIN"/>
    <property type="match status" value="1"/>
</dbReference>
<dbReference type="GO" id="GO:0036121">
    <property type="term" value="F:double-stranded DNA helicase activity"/>
    <property type="evidence" value="ECO:0007669"/>
    <property type="project" value="TreeGrafter"/>
</dbReference>
<dbReference type="GO" id="GO:0070125">
    <property type="term" value="P:mitochondrial translational elongation"/>
    <property type="evidence" value="ECO:0007669"/>
    <property type="project" value="TreeGrafter"/>
</dbReference>
<dbReference type="Pfam" id="PF04851">
    <property type="entry name" value="ResIII"/>
    <property type="match status" value="1"/>
</dbReference>
<feature type="domain" description="Helicase C-terminal" evidence="2">
    <location>
        <begin position="157"/>
        <end position="341"/>
    </location>
</feature>
<dbReference type="PROSITE" id="PS51194">
    <property type="entry name" value="HELICASE_CTER"/>
    <property type="match status" value="1"/>
</dbReference>
<dbReference type="Gene3D" id="3.40.50.300">
    <property type="entry name" value="P-loop containing nucleotide triphosphate hydrolases"/>
    <property type="match status" value="2"/>
</dbReference>
<dbReference type="GeneID" id="42002820"/>
<dbReference type="SUPFAM" id="SSF52540">
    <property type="entry name" value="P-loop containing nucleoside triphosphate hydrolases"/>
    <property type="match status" value="1"/>
</dbReference>
<dbReference type="GO" id="GO:0016787">
    <property type="term" value="F:hydrolase activity"/>
    <property type="evidence" value="ECO:0007669"/>
    <property type="project" value="InterPro"/>
</dbReference>
<dbReference type="AlphaFoldDB" id="A0A507C9U5"/>
<dbReference type="GO" id="GO:0005524">
    <property type="term" value="F:ATP binding"/>
    <property type="evidence" value="ECO:0007669"/>
    <property type="project" value="InterPro"/>
</dbReference>
<dbReference type="InterPro" id="IPR027417">
    <property type="entry name" value="P-loop_NTPase"/>
</dbReference>
<dbReference type="GO" id="GO:0061749">
    <property type="term" value="F:forked DNA-dependent helicase activity"/>
    <property type="evidence" value="ECO:0007669"/>
    <property type="project" value="TreeGrafter"/>
</dbReference>
<organism evidence="3 4">
    <name type="scientific">Synchytrium microbalum</name>
    <dbReference type="NCBI Taxonomy" id="1806994"/>
    <lineage>
        <taxon>Eukaryota</taxon>
        <taxon>Fungi</taxon>
        <taxon>Fungi incertae sedis</taxon>
        <taxon>Chytridiomycota</taxon>
        <taxon>Chytridiomycota incertae sedis</taxon>
        <taxon>Chytridiomycetes</taxon>
        <taxon>Synchytriales</taxon>
        <taxon>Synchytriaceae</taxon>
        <taxon>Synchytrium</taxon>
    </lineage>
</organism>
<name>A0A507C9U5_9FUNG</name>
<dbReference type="Proteomes" id="UP000319731">
    <property type="component" value="Unassembled WGS sequence"/>
</dbReference>
<dbReference type="InterPro" id="IPR006935">
    <property type="entry name" value="Helicase/UvrB_N"/>
</dbReference>
<dbReference type="EMBL" id="QEAO01000005">
    <property type="protein sequence ID" value="TPX36118.1"/>
    <property type="molecule type" value="Genomic_DNA"/>
</dbReference>
<gene>
    <name evidence="3" type="ORF">SmJEL517_g01595</name>
</gene>